<dbReference type="InterPro" id="IPR003347">
    <property type="entry name" value="JmjC_dom"/>
</dbReference>
<reference evidence="4 5" key="1">
    <citation type="journal article" date="2021" name="Elife">
        <title>Chloroplast acquisition without the gene transfer in kleptoplastic sea slugs, Plakobranchus ocellatus.</title>
        <authorList>
            <person name="Maeda T."/>
            <person name="Takahashi S."/>
            <person name="Yoshida T."/>
            <person name="Shimamura S."/>
            <person name="Takaki Y."/>
            <person name="Nagai Y."/>
            <person name="Toyoda A."/>
            <person name="Suzuki Y."/>
            <person name="Arimoto A."/>
            <person name="Ishii H."/>
            <person name="Satoh N."/>
            <person name="Nishiyama T."/>
            <person name="Hasebe M."/>
            <person name="Maruyama T."/>
            <person name="Minagawa J."/>
            <person name="Obokata J."/>
            <person name="Shigenobu S."/>
        </authorList>
    </citation>
    <scope>NUCLEOTIDE SEQUENCE [LARGE SCALE GENOMIC DNA]</scope>
</reference>
<keyword evidence="5" id="KW-1185">Reference proteome</keyword>
<evidence type="ECO:0000313" key="5">
    <source>
        <dbReference type="Proteomes" id="UP000735302"/>
    </source>
</evidence>
<dbReference type="InterPro" id="IPR041667">
    <property type="entry name" value="Cupin_8"/>
</dbReference>
<name>A0AAV4DP38_9GAST</name>
<sequence length="445" mass="50727">MPATQKWLFSLVICHVFTGRVHTKVGFVKDQAMDAVFPGPVYSQAPSLPVGHMRPLGWQRKSDGPVAEVKEMPATQEFYERYVRKNKPVVFRDGIVKTPAFQTWQEDTYLTDRYGHLNVSVTVKIAKRKDKVMTSSQSMKLRNFLFEYMYEDWYLASGIPRDMMEELPLPVCVRCGTVSERLVSAQLWMSSGGTSSHVHSHDDHLLHCVLFGRRDFILVEQIHRKAFDFEEDFPGSKGGHSAMNTEMVNAFKFKKILRTPWIWSSLYPGDCIFVPAGYIHQVRSYGRSISTTIEFAPFAHFDNAGCTLLEEEFLPLTNASFLLELYDGRMRLSGSDVKPMKLRHLLQVLMGDDDVISEAKFIHWYNRVVSETSYLPDGQSVFAMLTSGEGETTLTKTDLSALTDKVLQNVADVFNLANSEGEQEAELDLEKDPKKLKRKKSHEEL</sequence>
<evidence type="ECO:0000256" key="2">
    <source>
        <dbReference type="SAM" id="SignalP"/>
    </source>
</evidence>
<accession>A0AAV4DP38</accession>
<dbReference type="SUPFAM" id="SSF51197">
    <property type="entry name" value="Clavaminate synthase-like"/>
    <property type="match status" value="1"/>
</dbReference>
<dbReference type="AlphaFoldDB" id="A0AAV4DP38"/>
<keyword evidence="2" id="KW-0732">Signal</keyword>
<dbReference type="Proteomes" id="UP000735302">
    <property type="component" value="Unassembled WGS sequence"/>
</dbReference>
<dbReference type="EMBL" id="BLXT01008064">
    <property type="protein sequence ID" value="GFO45631.1"/>
    <property type="molecule type" value="Genomic_DNA"/>
</dbReference>
<proteinExistence type="predicted"/>
<dbReference type="Pfam" id="PF13621">
    <property type="entry name" value="Cupin_8"/>
    <property type="match status" value="1"/>
</dbReference>
<feature type="compositionally biased region" description="Basic residues" evidence="1">
    <location>
        <begin position="434"/>
        <end position="445"/>
    </location>
</feature>
<evidence type="ECO:0000313" key="4">
    <source>
        <dbReference type="EMBL" id="GFO45631.1"/>
    </source>
</evidence>
<evidence type="ECO:0000256" key="1">
    <source>
        <dbReference type="SAM" id="MobiDB-lite"/>
    </source>
</evidence>
<protein>
    <submittedName>
        <fullName evidence="4">Jmjc domain-containing protein 5</fullName>
    </submittedName>
</protein>
<gene>
    <name evidence="4" type="ORF">PoB_007213600</name>
</gene>
<feature type="region of interest" description="Disordered" evidence="1">
    <location>
        <begin position="421"/>
        <end position="445"/>
    </location>
</feature>
<organism evidence="4 5">
    <name type="scientific">Plakobranchus ocellatus</name>
    <dbReference type="NCBI Taxonomy" id="259542"/>
    <lineage>
        <taxon>Eukaryota</taxon>
        <taxon>Metazoa</taxon>
        <taxon>Spiralia</taxon>
        <taxon>Lophotrochozoa</taxon>
        <taxon>Mollusca</taxon>
        <taxon>Gastropoda</taxon>
        <taxon>Heterobranchia</taxon>
        <taxon>Euthyneura</taxon>
        <taxon>Panpulmonata</taxon>
        <taxon>Sacoglossa</taxon>
        <taxon>Placobranchoidea</taxon>
        <taxon>Plakobranchidae</taxon>
        <taxon>Plakobranchus</taxon>
    </lineage>
</organism>
<dbReference type="SMART" id="SM00558">
    <property type="entry name" value="JmjC"/>
    <property type="match status" value="1"/>
</dbReference>
<feature type="signal peptide" evidence="2">
    <location>
        <begin position="1"/>
        <end position="23"/>
    </location>
</feature>
<dbReference type="Gene3D" id="2.60.120.650">
    <property type="entry name" value="Cupin"/>
    <property type="match status" value="1"/>
</dbReference>
<dbReference type="PROSITE" id="PS51184">
    <property type="entry name" value="JMJC"/>
    <property type="match status" value="1"/>
</dbReference>
<dbReference type="PANTHER" id="PTHR12461:SF53">
    <property type="entry name" value="JMJC DOMAIN-CONTAINING PROTEIN"/>
    <property type="match status" value="1"/>
</dbReference>
<comment type="caution">
    <text evidence="4">The sequence shown here is derived from an EMBL/GenBank/DDBJ whole genome shotgun (WGS) entry which is preliminary data.</text>
</comment>
<feature type="chain" id="PRO_5043887261" evidence="2">
    <location>
        <begin position="24"/>
        <end position="445"/>
    </location>
</feature>
<dbReference type="PANTHER" id="PTHR12461">
    <property type="entry name" value="HYPOXIA-INDUCIBLE FACTOR 1 ALPHA INHIBITOR-RELATED"/>
    <property type="match status" value="1"/>
</dbReference>
<feature type="domain" description="JmjC" evidence="3">
    <location>
        <begin position="148"/>
        <end position="312"/>
    </location>
</feature>
<evidence type="ECO:0000259" key="3">
    <source>
        <dbReference type="PROSITE" id="PS51184"/>
    </source>
</evidence>